<dbReference type="InterPro" id="IPR014710">
    <property type="entry name" value="RmlC-like_jellyroll"/>
</dbReference>
<comment type="caution">
    <text evidence="6">The sequence shown here is derived from an EMBL/GenBank/DDBJ whole genome shotgun (WGS) entry which is preliminary data.</text>
</comment>
<dbReference type="Proteomes" id="UP000019763">
    <property type="component" value="Unassembled WGS sequence"/>
</dbReference>
<dbReference type="GO" id="GO:0050660">
    <property type="term" value="F:flavin adenine dinucleotide binding"/>
    <property type="evidence" value="ECO:0007669"/>
    <property type="project" value="InterPro"/>
</dbReference>
<feature type="repeat" description="ARM" evidence="3">
    <location>
        <begin position="430"/>
        <end position="456"/>
    </location>
</feature>
<dbReference type="Pfam" id="PF08028">
    <property type="entry name" value="Acyl-CoA_dh_2"/>
    <property type="match status" value="1"/>
</dbReference>
<dbReference type="InterPro" id="IPR046373">
    <property type="entry name" value="Acyl-CoA_Oxase/DH_mid-dom_sf"/>
</dbReference>
<dbReference type="InterPro" id="IPR006091">
    <property type="entry name" value="Acyl-CoA_Oxase/DH_mid-dom"/>
</dbReference>
<dbReference type="PROSITE" id="PS50176">
    <property type="entry name" value="ARM_REPEAT"/>
    <property type="match status" value="1"/>
</dbReference>
<dbReference type="VEuPathDB" id="CryptoDB:GNI_059830"/>
<dbReference type="InterPro" id="IPR037069">
    <property type="entry name" value="AcylCoA_DH/ox_N_sf"/>
</dbReference>
<evidence type="ECO:0000256" key="1">
    <source>
        <dbReference type="ARBA" id="ARBA00022630"/>
    </source>
</evidence>
<dbReference type="Gene3D" id="2.40.110.10">
    <property type="entry name" value="Butyryl-CoA Dehydrogenase, subunit A, domain 2"/>
    <property type="match status" value="1"/>
</dbReference>
<reference evidence="6" key="1">
    <citation type="submission" date="2013-12" db="EMBL/GenBank/DDBJ databases">
        <authorList>
            <person name="Omoto C.K."/>
            <person name="Sibley D."/>
            <person name="Venepally P."/>
            <person name="Hadjithomas M."/>
            <person name="Karamycheva S."/>
            <person name="Brunk B."/>
            <person name="Roos D."/>
            <person name="Caler E."/>
            <person name="Lorenzi H."/>
        </authorList>
    </citation>
    <scope>NUCLEOTIDE SEQUENCE</scope>
</reference>
<dbReference type="InterPro" id="IPR000225">
    <property type="entry name" value="Armadillo"/>
</dbReference>
<dbReference type="PANTHER" id="PTHR43884:SF25">
    <property type="entry name" value="ACYL-COA DEHYDROGENASE YDBM-RELATED"/>
    <property type="match status" value="1"/>
</dbReference>
<dbReference type="eggNOG" id="ENOG502T2F2">
    <property type="taxonomic scope" value="Eukaryota"/>
</dbReference>
<protein>
    <submittedName>
        <fullName evidence="6">Acyl-CoA dehydrogenase</fullName>
    </submittedName>
</protein>
<dbReference type="Gene3D" id="2.60.120.10">
    <property type="entry name" value="Jelly Rolls"/>
    <property type="match status" value="1"/>
</dbReference>
<evidence type="ECO:0000313" key="6">
    <source>
        <dbReference type="EMBL" id="EZG69110.1"/>
    </source>
</evidence>
<dbReference type="InterPro" id="IPR036250">
    <property type="entry name" value="AcylCo_DH-like_C"/>
</dbReference>
<dbReference type="InterPro" id="IPR009100">
    <property type="entry name" value="AcylCoA_DH/oxidase_NM_dom_sf"/>
</dbReference>
<dbReference type="GeneID" id="22912193"/>
<dbReference type="InterPro" id="IPR011051">
    <property type="entry name" value="RmlC_Cupin_sf"/>
</dbReference>
<organism evidence="6 7">
    <name type="scientific">Gregarina niphandrodes</name>
    <name type="common">Septate eugregarine</name>
    <dbReference type="NCBI Taxonomy" id="110365"/>
    <lineage>
        <taxon>Eukaryota</taxon>
        <taxon>Sar</taxon>
        <taxon>Alveolata</taxon>
        <taxon>Apicomplexa</taxon>
        <taxon>Conoidasida</taxon>
        <taxon>Gregarinasina</taxon>
        <taxon>Eugregarinorida</taxon>
        <taxon>Gregarinidae</taxon>
        <taxon>Gregarina</taxon>
    </lineage>
</organism>
<dbReference type="AlphaFoldDB" id="A0A023B8I2"/>
<sequence>MSVEVPLPVDSEENAAKLRAILAATGTPATAPAKASEGPANGVYYRQTLCRTEEYEVAHFLFLSGMASTLHGHAEAAVLLHVARGRVMEEAYVPLPDGQFEYQVTVIAAGEEGYLPQGAFHRVHCLEEAPTVNVYAPPSSNPVAPVPAETMPLLLSAKGRYLKTFHAIASAPVYLKKGFLGIRPIVDEHLERWVAREQEQNTLGQIRVHPDTIADFRVTGVFGAPIPIEYGGFGDSLADVAKAVRKLAARAPCTALAMAMPLGNSAAATVPVYAVPAQHAEELKQNTLWLVQQVIAERQIMAVANSEPGSGGELRLTQTIAVRNKDGLFELTGRKSFATLGPDADYFMCAARCVPQSEDAVDGFFVHRTQLLLDDHWDPLGMRPTASVGLTLQCAQAACRLGFPGSLSGINARHWSTLLFASVFVGVAEGALAALLQLLDNNARQSPFVRTTLGTLALNIDAAAGFVEALTQITDMPYPPATKERCNNAKSVAAKVAVETATNASMLAGGKAYKANHLVSQILHDALAAPLLRPPYPKVIDGIAAKLLDN</sequence>
<dbReference type="Gene3D" id="1.20.140.10">
    <property type="entry name" value="Butyryl-CoA Dehydrogenase, subunit A, domain 3"/>
    <property type="match status" value="1"/>
</dbReference>
<proteinExistence type="predicted"/>
<feature type="domain" description="Acyl-CoA dehydrogenase C-terminal" evidence="5">
    <location>
        <begin position="418"/>
        <end position="527"/>
    </location>
</feature>
<evidence type="ECO:0000259" key="5">
    <source>
        <dbReference type="Pfam" id="PF08028"/>
    </source>
</evidence>
<keyword evidence="7" id="KW-1185">Reference proteome</keyword>
<dbReference type="Pfam" id="PF02770">
    <property type="entry name" value="Acyl-CoA_dh_M"/>
    <property type="match status" value="1"/>
</dbReference>
<evidence type="ECO:0000259" key="4">
    <source>
        <dbReference type="Pfam" id="PF02770"/>
    </source>
</evidence>
<dbReference type="SUPFAM" id="SSF47203">
    <property type="entry name" value="Acyl-CoA dehydrogenase C-terminal domain-like"/>
    <property type="match status" value="1"/>
</dbReference>
<dbReference type="EMBL" id="AFNH02000454">
    <property type="protein sequence ID" value="EZG69110.1"/>
    <property type="molecule type" value="Genomic_DNA"/>
</dbReference>
<feature type="domain" description="Acyl-CoA oxidase/dehydrogenase middle" evidence="4">
    <location>
        <begin position="302"/>
        <end position="391"/>
    </location>
</feature>
<dbReference type="InterPro" id="IPR013107">
    <property type="entry name" value="Acyl-CoA_DH_C"/>
</dbReference>
<evidence type="ECO:0000256" key="3">
    <source>
        <dbReference type="PROSITE-ProRule" id="PRU00259"/>
    </source>
</evidence>
<dbReference type="SUPFAM" id="SSF51182">
    <property type="entry name" value="RmlC-like cupins"/>
    <property type="match status" value="1"/>
</dbReference>
<gene>
    <name evidence="6" type="ORF">GNI_059830</name>
</gene>
<evidence type="ECO:0000256" key="2">
    <source>
        <dbReference type="ARBA" id="ARBA00023002"/>
    </source>
</evidence>
<dbReference type="SUPFAM" id="SSF56645">
    <property type="entry name" value="Acyl-CoA dehydrogenase NM domain-like"/>
    <property type="match status" value="1"/>
</dbReference>
<dbReference type="PANTHER" id="PTHR43884">
    <property type="entry name" value="ACYL-COA DEHYDROGENASE"/>
    <property type="match status" value="1"/>
</dbReference>
<dbReference type="RefSeq" id="XP_011134490.1">
    <property type="nucleotide sequence ID" value="XM_011136188.1"/>
</dbReference>
<dbReference type="Gene3D" id="1.10.540.10">
    <property type="entry name" value="Acyl-CoA dehydrogenase/oxidase, N-terminal domain"/>
    <property type="match status" value="1"/>
</dbReference>
<evidence type="ECO:0000313" key="7">
    <source>
        <dbReference type="Proteomes" id="UP000019763"/>
    </source>
</evidence>
<keyword evidence="1" id="KW-0285">Flavoprotein</keyword>
<name>A0A023B8I2_GRENI</name>
<keyword evidence="2" id="KW-0560">Oxidoreductase</keyword>
<dbReference type="GO" id="GO:0003995">
    <property type="term" value="F:acyl-CoA dehydrogenase activity"/>
    <property type="evidence" value="ECO:0007669"/>
    <property type="project" value="TreeGrafter"/>
</dbReference>
<accession>A0A023B8I2</accession>